<keyword evidence="1" id="KW-1133">Transmembrane helix</keyword>
<dbReference type="InterPro" id="IPR016907">
    <property type="entry name" value="UCP029033"/>
</dbReference>
<dbReference type="Proteomes" id="UP000824115">
    <property type="component" value="Unassembled WGS sequence"/>
</dbReference>
<dbReference type="AlphaFoldDB" id="A0A9D2GNG5"/>
<sequence length="243" mass="26983">MADTDNKSIKTKIHIDGGSVMIGLIVLGWFIYAGIGRFADRDRSVVVKGLSEREVVADKVIWPIAYRLAGNDIRSLYNEIERSNAVIMDFLTSNGIPQDEITVTPASVTDMQAERYGYNNEDPFRYKAVSVVTVASDKIDLVRSLMTKQGDLLKKGVVTTGDDYQFQTVFSFNGLNDIKPEMVAEATQNARATAQKFAEDSDSEIGKIRSASQGQFSISDRDQNTPHIKIVRVVTTIEYSLKD</sequence>
<keyword evidence="1" id="KW-0472">Membrane</keyword>
<dbReference type="Pfam" id="PF04402">
    <property type="entry name" value="SIMPL"/>
    <property type="match status" value="1"/>
</dbReference>
<comment type="caution">
    <text evidence="2">The sequence shown here is derived from an EMBL/GenBank/DDBJ whole genome shotgun (WGS) entry which is preliminary data.</text>
</comment>
<protein>
    <submittedName>
        <fullName evidence="2">SIMPL domain-containing protein</fullName>
    </submittedName>
</protein>
<organism evidence="2 3">
    <name type="scientific">Candidatus Coprenecus stercoravium</name>
    <dbReference type="NCBI Taxonomy" id="2840735"/>
    <lineage>
        <taxon>Bacteria</taxon>
        <taxon>Pseudomonadati</taxon>
        <taxon>Bacteroidota</taxon>
        <taxon>Bacteroidia</taxon>
        <taxon>Bacteroidales</taxon>
        <taxon>Rikenellaceae</taxon>
        <taxon>Rikenellaceae incertae sedis</taxon>
        <taxon>Candidatus Coprenecus</taxon>
    </lineage>
</organism>
<dbReference type="EMBL" id="DXAW01000050">
    <property type="protein sequence ID" value="HIZ85367.1"/>
    <property type="molecule type" value="Genomic_DNA"/>
</dbReference>
<dbReference type="PIRSF" id="PIRSF029033">
    <property type="entry name" value="UCP029033"/>
    <property type="match status" value="1"/>
</dbReference>
<dbReference type="PANTHER" id="PTHR34387:SF2">
    <property type="entry name" value="SLR1258 PROTEIN"/>
    <property type="match status" value="1"/>
</dbReference>
<evidence type="ECO:0000256" key="1">
    <source>
        <dbReference type="SAM" id="Phobius"/>
    </source>
</evidence>
<evidence type="ECO:0000313" key="3">
    <source>
        <dbReference type="Proteomes" id="UP000824115"/>
    </source>
</evidence>
<proteinExistence type="predicted"/>
<dbReference type="PANTHER" id="PTHR34387">
    <property type="entry name" value="SLR1258 PROTEIN"/>
    <property type="match status" value="1"/>
</dbReference>
<evidence type="ECO:0000313" key="2">
    <source>
        <dbReference type="EMBL" id="HIZ85367.1"/>
    </source>
</evidence>
<gene>
    <name evidence="2" type="ORF">IAC04_02630</name>
</gene>
<accession>A0A9D2GNG5</accession>
<name>A0A9D2GNG5_9BACT</name>
<feature type="transmembrane region" description="Helical" evidence="1">
    <location>
        <begin position="20"/>
        <end position="39"/>
    </location>
</feature>
<dbReference type="InterPro" id="IPR052022">
    <property type="entry name" value="26kDa_periplasmic_antigen"/>
</dbReference>
<reference evidence="2" key="2">
    <citation type="submission" date="2021-04" db="EMBL/GenBank/DDBJ databases">
        <authorList>
            <person name="Gilroy R."/>
        </authorList>
    </citation>
    <scope>NUCLEOTIDE SEQUENCE</scope>
    <source>
        <strain evidence="2">Gambia16-554</strain>
    </source>
</reference>
<keyword evidence="1" id="KW-0812">Transmembrane</keyword>
<dbReference type="InterPro" id="IPR007497">
    <property type="entry name" value="SIMPL/DUF541"/>
</dbReference>
<reference evidence="2" key="1">
    <citation type="journal article" date="2021" name="PeerJ">
        <title>Extensive microbial diversity within the chicken gut microbiome revealed by metagenomics and culture.</title>
        <authorList>
            <person name="Gilroy R."/>
            <person name="Ravi A."/>
            <person name="Getino M."/>
            <person name="Pursley I."/>
            <person name="Horton D.L."/>
            <person name="Alikhan N.F."/>
            <person name="Baker D."/>
            <person name="Gharbi K."/>
            <person name="Hall N."/>
            <person name="Watson M."/>
            <person name="Adriaenssens E.M."/>
            <person name="Foster-Nyarko E."/>
            <person name="Jarju S."/>
            <person name="Secka A."/>
            <person name="Antonio M."/>
            <person name="Oren A."/>
            <person name="Chaudhuri R.R."/>
            <person name="La Ragione R."/>
            <person name="Hildebrand F."/>
            <person name="Pallen M.J."/>
        </authorList>
    </citation>
    <scope>NUCLEOTIDE SEQUENCE</scope>
    <source>
        <strain evidence="2">Gambia16-554</strain>
    </source>
</reference>
<dbReference type="GO" id="GO:0006974">
    <property type="term" value="P:DNA damage response"/>
    <property type="evidence" value="ECO:0007669"/>
    <property type="project" value="TreeGrafter"/>
</dbReference>